<dbReference type="EMBL" id="KQ964818">
    <property type="protein sequence ID" value="KXN65778.1"/>
    <property type="molecule type" value="Genomic_DNA"/>
</dbReference>
<evidence type="ECO:0000313" key="3">
    <source>
        <dbReference type="EMBL" id="KXN65778.1"/>
    </source>
</evidence>
<name>A0A137NSP3_CONC2</name>
<organism evidence="3 4">
    <name type="scientific">Conidiobolus coronatus (strain ATCC 28846 / CBS 209.66 / NRRL 28638)</name>
    <name type="common">Delacroixia coronata</name>
    <dbReference type="NCBI Taxonomy" id="796925"/>
    <lineage>
        <taxon>Eukaryota</taxon>
        <taxon>Fungi</taxon>
        <taxon>Fungi incertae sedis</taxon>
        <taxon>Zoopagomycota</taxon>
        <taxon>Entomophthoromycotina</taxon>
        <taxon>Entomophthoromycetes</taxon>
        <taxon>Entomophthorales</taxon>
        <taxon>Ancylistaceae</taxon>
        <taxon>Conidiobolus</taxon>
    </lineage>
</organism>
<dbReference type="AlphaFoldDB" id="A0A137NSP3"/>
<dbReference type="Proteomes" id="UP000070444">
    <property type="component" value="Unassembled WGS sequence"/>
</dbReference>
<keyword evidence="2" id="KW-1133">Transmembrane helix</keyword>
<keyword evidence="4" id="KW-1185">Reference proteome</keyword>
<feature type="compositionally biased region" description="Low complexity" evidence="1">
    <location>
        <begin position="74"/>
        <end position="98"/>
    </location>
</feature>
<reference evidence="3 4" key="1">
    <citation type="journal article" date="2015" name="Genome Biol. Evol.">
        <title>Phylogenomic analyses indicate that early fungi evolved digesting cell walls of algal ancestors of land plants.</title>
        <authorList>
            <person name="Chang Y."/>
            <person name="Wang S."/>
            <person name="Sekimoto S."/>
            <person name="Aerts A.L."/>
            <person name="Choi C."/>
            <person name="Clum A."/>
            <person name="LaButti K.M."/>
            <person name="Lindquist E.A."/>
            <person name="Yee Ngan C."/>
            <person name="Ohm R.A."/>
            <person name="Salamov A.A."/>
            <person name="Grigoriev I.V."/>
            <person name="Spatafora J.W."/>
            <person name="Berbee M.L."/>
        </authorList>
    </citation>
    <scope>NUCLEOTIDE SEQUENCE [LARGE SCALE GENOMIC DNA]</scope>
    <source>
        <strain evidence="3 4">NRRL 28638</strain>
    </source>
</reference>
<feature type="compositionally biased region" description="Polar residues" evidence="1">
    <location>
        <begin position="99"/>
        <end position="108"/>
    </location>
</feature>
<feature type="transmembrane region" description="Helical" evidence="2">
    <location>
        <begin position="150"/>
        <end position="172"/>
    </location>
</feature>
<accession>A0A137NSP3</accession>
<dbReference type="STRING" id="796925.A0A137NSP3"/>
<evidence type="ECO:0000313" key="4">
    <source>
        <dbReference type="Proteomes" id="UP000070444"/>
    </source>
</evidence>
<feature type="compositionally biased region" description="Low complexity" evidence="1">
    <location>
        <begin position="1"/>
        <end position="45"/>
    </location>
</feature>
<evidence type="ECO:0000256" key="1">
    <source>
        <dbReference type="SAM" id="MobiDB-lite"/>
    </source>
</evidence>
<protein>
    <submittedName>
        <fullName evidence="3">Uncharacterized protein</fullName>
    </submittedName>
</protein>
<keyword evidence="2" id="KW-0812">Transmembrane</keyword>
<feature type="region of interest" description="Disordered" evidence="1">
    <location>
        <begin position="1"/>
        <end position="108"/>
    </location>
</feature>
<gene>
    <name evidence="3" type="ORF">CONCODRAFT_80688</name>
</gene>
<sequence>MSTGKGSSSSGSKSSSSSKASSNTGKSSSSSSTNKSGSTNKSPDIPNTPPPPYTPIGNSNSNVPNTAPPPYSPTDPNKPNSPSNSNNTPPYNPGSGSNIPITSGSSNNYGTSRNYIPIGGTYGNNYGNNYNRYPANNSNTGGGLSLGGKIAIGVVFGSLGLVILLFIAYKIYKNWASNRVRGIGSSRDIETGPSGEFMEQRSLPLSHAGTTILNSEDCRIESEYMEQNQVNSPLLYNTKL</sequence>
<proteinExistence type="predicted"/>
<keyword evidence="2" id="KW-0472">Membrane</keyword>
<evidence type="ECO:0000256" key="2">
    <source>
        <dbReference type="SAM" id="Phobius"/>
    </source>
</evidence>